<dbReference type="EMBL" id="PGGW01000008">
    <property type="protein sequence ID" value="PJF01773.1"/>
    <property type="molecule type" value="Genomic_DNA"/>
</dbReference>
<dbReference type="PANTHER" id="PTHR45036">
    <property type="entry name" value="METHYLTRANSFERASE LIKE 7B"/>
    <property type="match status" value="1"/>
</dbReference>
<gene>
    <name evidence="3" type="ORF">CUT44_01420</name>
    <name evidence="2" type="ORF">CUT44_09675</name>
</gene>
<dbReference type="Proteomes" id="UP000230407">
    <property type="component" value="Unassembled WGS sequence"/>
</dbReference>
<keyword evidence="3" id="KW-0808">Transferase</keyword>
<dbReference type="RefSeq" id="WP_100200235.1">
    <property type="nucleotide sequence ID" value="NZ_PGGW01000008.1"/>
</dbReference>
<dbReference type="GO" id="GO:0008757">
    <property type="term" value="F:S-adenosylmethionine-dependent methyltransferase activity"/>
    <property type="evidence" value="ECO:0007669"/>
    <property type="project" value="InterPro"/>
</dbReference>
<dbReference type="InterPro" id="IPR029063">
    <property type="entry name" value="SAM-dependent_MTases_sf"/>
</dbReference>
<feature type="domain" description="Methyltransferase type 11" evidence="1">
    <location>
        <begin position="59"/>
        <end position="152"/>
    </location>
</feature>
<dbReference type="SUPFAM" id="SSF53335">
    <property type="entry name" value="S-adenosyl-L-methionine-dependent methyltransferases"/>
    <property type="match status" value="1"/>
</dbReference>
<evidence type="ECO:0000313" key="2">
    <source>
        <dbReference type="EMBL" id="PJE97946.1"/>
    </source>
</evidence>
<dbReference type="Gene3D" id="3.40.50.150">
    <property type="entry name" value="Vaccinia Virus protein VP39"/>
    <property type="match status" value="1"/>
</dbReference>
<keyword evidence="4" id="KW-1185">Reference proteome</keyword>
<evidence type="ECO:0000259" key="1">
    <source>
        <dbReference type="Pfam" id="PF08241"/>
    </source>
</evidence>
<evidence type="ECO:0000313" key="4">
    <source>
        <dbReference type="Proteomes" id="UP000230407"/>
    </source>
</evidence>
<organism evidence="3 4">
    <name type="scientific">Streptomyces carminius</name>
    <dbReference type="NCBI Taxonomy" id="2665496"/>
    <lineage>
        <taxon>Bacteria</taxon>
        <taxon>Bacillati</taxon>
        <taxon>Actinomycetota</taxon>
        <taxon>Actinomycetes</taxon>
        <taxon>Kitasatosporales</taxon>
        <taxon>Streptomycetaceae</taxon>
        <taxon>Streptomyces</taxon>
    </lineage>
</organism>
<keyword evidence="3" id="KW-0489">Methyltransferase</keyword>
<evidence type="ECO:0000313" key="3">
    <source>
        <dbReference type="EMBL" id="PJF01773.1"/>
    </source>
</evidence>
<dbReference type="InterPro" id="IPR052356">
    <property type="entry name" value="Thiol_S-MT"/>
</dbReference>
<dbReference type="Pfam" id="PF08241">
    <property type="entry name" value="Methyltransf_11"/>
    <property type="match status" value="1"/>
</dbReference>
<sequence length="228" mass="24195">MTAPGDSTPFGHGGSRRDTVHHPLFARYYARFAPALDERAGLGAHRAELLAGLSGRVIEVGAGSGLNFAHCPAAVRELVAVEPEPRLRRSAEEAARRAAVPVTVVPGVAEALPAEDGEFDAAVVSLVLCSVGDPDRALAELRRVLRPGGELRFYEHVRAGTRTAVLLQRALDRTVWPRLFGGCHTGRDTVAAITAAGFAPLSHRRLRVPPGGVPTPVSAHVLGRARRP</sequence>
<dbReference type="AlphaFoldDB" id="A0A2M8MC47"/>
<dbReference type="CDD" id="cd02440">
    <property type="entry name" value="AdoMet_MTases"/>
    <property type="match status" value="1"/>
</dbReference>
<dbReference type="PANTHER" id="PTHR45036:SF1">
    <property type="entry name" value="METHYLTRANSFERASE LIKE 7A"/>
    <property type="match status" value="1"/>
</dbReference>
<dbReference type="GO" id="GO:0032259">
    <property type="term" value="P:methylation"/>
    <property type="evidence" value="ECO:0007669"/>
    <property type="project" value="UniProtKB-KW"/>
</dbReference>
<reference evidence="3 4" key="1">
    <citation type="submission" date="2017-11" db="EMBL/GenBank/DDBJ databases">
        <title>Streptomyces carmine sp. nov., a novel actinomycete isolated from Sophora alopecuroides in Xinjiang, China.</title>
        <authorList>
            <person name="Wang Y."/>
            <person name="Luo X."/>
            <person name="Wan C."/>
            <person name="Zhang L."/>
        </authorList>
    </citation>
    <scope>NUCLEOTIDE SEQUENCE [LARGE SCALE GENOMIC DNA]</scope>
    <source>
        <strain evidence="3 4">TRM SA0054</strain>
    </source>
</reference>
<protein>
    <submittedName>
        <fullName evidence="3">SAM-dependent methyltransferase</fullName>
    </submittedName>
</protein>
<name>A0A2M8MC47_9ACTN</name>
<proteinExistence type="predicted"/>
<comment type="caution">
    <text evidence="3">The sequence shown here is derived from an EMBL/GenBank/DDBJ whole genome shotgun (WGS) entry which is preliminary data.</text>
</comment>
<dbReference type="EMBL" id="PGGW01000038">
    <property type="protein sequence ID" value="PJE97946.1"/>
    <property type="molecule type" value="Genomic_DNA"/>
</dbReference>
<dbReference type="InterPro" id="IPR013216">
    <property type="entry name" value="Methyltransf_11"/>
</dbReference>
<accession>A0A2M8MC47</accession>